<dbReference type="OrthoDB" id="6768629at2759"/>
<accession>A0A4Y2PIK2</accession>
<sequence length="474" mass="54114">MDRLLTGERKLLSSRLIAVETLLGWTLMGKVPEVNTERVNLAMTVTSLFAKEAEIADLWRLDVLGIKDPMEKKSKQDIDDSSPLPDNFNLAKKRLEEWLDEGIIGEVPRNEVALYGNYLPHRPVIKESSSTTPSRPVFDASAKFQGHLSLNQCLQCGPNLIELIPDILARFRVKKFGVTADIRKAFLQISVSKEDRNYLRFLWWKNLEEEKLKVFCHTRVVFGVKSSPFLLASVIEYHIEAGKGFDCEFKKILKQSFYVDNVLGSLTSYEDLNNFFSKSTQLMLQGGFELRDWESTGCKTEHGWETPVLGMKWNRQLDSLRVHRPSYALPEVNVAGGMENVHMMDTEITGDLRKEFLQWFQDLKILGKIHIFRWINVTPENLKHCTINTFCDASKEEYAAVVFLRLEEGGSVKLSLLAAKSRISPLRGGTIPRMELLAALVGTRLTNSVIEALNWKEVKCYYWSDSTTVLAWDI</sequence>
<dbReference type="SUPFAM" id="SSF56672">
    <property type="entry name" value="DNA/RNA polymerases"/>
    <property type="match status" value="1"/>
</dbReference>
<proteinExistence type="predicted"/>
<reference evidence="1 2" key="1">
    <citation type="journal article" date="2019" name="Sci. Rep.">
        <title>Orb-weaving spider Araneus ventricosus genome elucidates the spidroin gene catalogue.</title>
        <authorList>
            <person name="Kono N."/>
            <person name="Nakamura H."/>
            <person name="Ohtoshi R."/>
            <person name="Moran D.A.P."/>
            <person name="Shinohara A."/>
            <person name="Yoshida Y."/>
            <person name="Fujiwara M."/>
            <person name="Mori M."/>
            <person name="Tomita M."/>
            <person name="Arakawa K."/>
        </authorList>
    </citation>
    <scope>NUCLEOTIDE SEQUENCE [LARGE SCALE GENOMIC DNA]</scope>
</reference>
<dbReference type="EMBL" id="BGPR01011182">
    <property type="protein sequence ID" value="GBN50017.1"/>
    <property type="molecule type" value="Genomic_DNA"/>
</dbReference>
<evidence type="ECO:0000313" key="2">
    <source>
        <dbReference type="Proteomes" id="UP000499080"/>
    </source>
</evidence>
<gene>
    <name evidence="1" type="ORF">AVEN_95574_1</name>
</gene>
<protein>
    <recommendedName>
        <fullName evidence="3">Reverse transcriptase domain-containing protein</fullName>
    </recommendedName>
</protein>
<dbReference type="Proteomes" id="UP000499080">
    <property type="component" value="Unassembled WGS sequence"/>
</dbReference>
<dbReference type="Pfam" id="PF05380">
    <property type="entry name" value="Peptidase_A17"/>
    <property type="match status" value="1"/>
</dbReference>
<dbReference type="AlphaFoldDB" id="A0A4Y2PIK2"/>
<dbReference type="Gene3D" id="3.30.70.270">
    <property type="match status" value="1"/>
</dbReference>
<name>A0A4Y2PIK2_ARAVE</name>
<organism evidence="1 2">
    <name type="scientific">Araneus ventricosus</name>
    <name type="common">Orbweaver spider</name>
    <name type="synonym">Epeira ventricosa</name>
    <dbReference type="NCBI Taxonomy" id="182803"/>
    <lineage>
        <taxon>Eukaryota</taxon>
        <taxon>Metazoa</taxon>
        <taxon>Ecdysozoa</taxon>
        <taxon>Arthropoda</taxon>
        <taxon>Chelicerata</taxon>
        <taxon>Arachnida</taxon>
        <taxon>Araneae</taxon>
        <taxon>Araneomorphae</taxon>
        <taxon>Entelegynae</taxon>
        <taxon>Araneoidea</taxon>
        <taxon>Araneidae</taxon>
        <taxon>Araneus</taxon>
    </lineage>
</organism>
<dbReference type="InterPro" id="IPR043128">
    <property type="entry name" value="Rev_trsase/Diguanyl_cyclase"/>
</dbReference>
<comment type="caution">
    <text evidence="1">The sequence shown here is derived from an EMBL/GenBank/DDBJ whole genome shotgun (WGS) entry which is preliminary data.</text>
</comment>
<dbReference type="InterPro" id="IPR043502">
    <property type="entry name" value="DNA/RNA_pol_sf"/>
</dbReference>
<dbReference type="Gene3D" id="3.10.10.10">
    <property type="entry name" value="HIV Type 1 Reverse Transcriptase, subunit A, domain 1"/>
    <property type="match status" value="1"/>
</dbReference>
<dbReference type="PANTHER" id="PTHR47331">
    <property type="entry name" value="PHD-TYPE DOMAIN-CONTAINING PROTEIN"/>
    <property type="match status" value="1"/>
</dbReference>
<evidence type="ECO:0000313" key="1">
    <source>
        <dbReference type="EMBL" id="GBN50017.1"/>
    </source>
</evidence>
<keyword evidence="2" id="KW-1185">Reference proteome</keyword>
<dbReference type="GO" id="GO:0071897">
    <property type="term" value="P:DNA biosynthetic process"/>
    <property type="evidence" value="ECO:0007669"/>
    <property type="project" value="UniProtKB-ARBA"/>
</dbReference>
<dbReference type="InterPro" id="IPR008042">
    <property type="entry name" value="Retrotrans_Pao"/>
</dbReference>
<evidence type="ECO:0008006" key="3">
    <source>
        <dbReference type="Google" id="ProtNLM"/>
    </source>
</evidence>
<dbReference type="PANTHER" id="PTHR47331:SF5">
    <property type="entry name" value="RIBONUCLEASE H"/>
    <property type="match status" value="1"/>
</dbReference>